<comment type="caution">
    <text evidence="1">The sequence shown here is derived from an EMBL/GenBank/DDBJ whole genome shotgun (WGS) entry which is preliminary data.</text>
</comment>
<dbReference type="EMBL" id="JAHESC010000028">
    <property type="protein sequence ID" value="MBT1688602.1"/>
    <property type="molecule type" value="Genomic_DNA"/>
</dbReference>
<dbReference type="Proteomes" id="UP001319180">
    <property type="component" value="Unassembled WGS sequence"/>
</dbReference>
<protein>
    <submittedName>
        <fullName evidence="1">Uncharacterized protein</fullName>
    </submittedName>
</protein>
<gene>
    <name evidence="1" type="ORF">KK078_18675</name>
</gene>
<accession>A0AAP2DFX4</accession>
<dbReference type="AlphaFoldDB" id="A0AAP2DFX4"/>
<proteinExistence type="predicted"/>
<name>A0AAP2DFX4_9BACT</name>
<evidence type="ECO:0000313" key="2">
    <source>
        <dbReference type="Proteomes" id="UP001319180"/>
    </source>
</evidence>
<keyword evidence="2" id="KW-1185">Reference proteome</keyword>
<sequence>MIILRNRRYRAAMLTTGILLLVFVISYRDSFDTTSERRRAAESVHLMGRSISRVMTEASFFQPIIQFTVGAHEGGAGKQHHALPVEEAMLYKRR</sequence>
<reference evidence="1 2" key="1">
    <citation type="submission" date="2021-05" db="EMBL/GenBank/DDBJ databases">
        <title>A Polyphasic approach of four new species of the genus Ohtaekwangia: Ohtaekwangia histidinii sp. nov., Ohtaekwangia cretensis sp. nov., Ohtaekwangia indiensis sp. nov., Ohtaekwangia reichenbachii sp. nov. from diverse environment.</title>
        <authorList>
            <person name="Octaviana S."/>
        </authorList>
    </citation>
    <scope>NUCLEOTIDE SEQUENCE [LARGE SCALE GENOMIC DNA]</scope>
    <source>
        <strain evidence="1 2">PWU37</strain>
    </source>
</reference>
<organism evidence="1 2">
    <name type="scientific">Dawidia soli</name>
    <dbReference type="NCBI Taxonomy" id="2782352"/>
    <lineage>
        <taxon>Bacteria</taxon>
        <taxon>Pseudomonadati</taxon>
        <taxon>Bacteroidota</taxon>
        <taxon>Cytophagia</taxon>
        <taxon>Cytophagales</taxon>
        <taxon>Chryseotaleaceae</taxon>
        <taxon>Dawidia</taxon>
    </lineage>
</organism>
<evidence type="ECO:0000313" key="1">
    <source>
        <dbReference type="EMBL" id="MBT1688602.1"/>
    </source>
</evidence>
<dbReference type="RefSeq" id="WP_254091826.1">
    <property type="nucleotide sequence ID" value="NZ_JAHESC010000028.1"/>
</dbReference>